<reference evidence="1 2" key="1">
    <citation type="journal article" date="2020" name="Int. J. Syst. Evol. Microbiol.">
        <title>Reclassification of Streptomyces castelarensis and Streptomyces sporoclivatus as later heterotypic synonyms of Streptomyces antimycoticus.</title>
        <authorList>
            <person name="Komaki H."/>
            <person name="Tamura T."/>
        </authorList>
    </citation>
    <scope>NUCLEOTIDE SEQUENCE [LARGE SCALE GENOMIC DNA]</scope>
    <source>
        <strain evidence="1 2">NBRC 12839</strain>
    </source>
</reference>
<dbReference type="InterPro" id="IPR027417">
    <property type="entry name" value="P-loop_NTPase"/>
</dbReference>
<organism evidence="1 2">
    <name type="scientific">Streptomyces antimycoticus</name>
    <dbReference type="NCBI Taxonomy" id="68175"/>
    <lineage>
        <taxon>Bacteria</taxon>
        <taxon>Bacillati</taxon>
        <taxon>Actinomycetota</taxon>
        <taxon>Actinomycetes</taxon>
        <taxon>Kitasatosporales</taxon>
        <taxon>Streptomycetaceae</taxon>
        <taxon>Streptomyces</taxon>
        <taxon>Streptomyces violaceusniger group</taxon>
    </lineage>
</organism>
<dbReference type="SUPFAM" id="SSF52540">
    <property type="entry name" value="P-loop containing nucleoside triphosphate hydrolases"/>
    <property type="match status" value="1"/>
</dbReference>
<dbReference type="AlphaFoldDB" id="A0A4D4KS91"/>
<evidence type="ECO:0000313" key="1">
    <source>
        <dbReference type="EMBL" id="GDY49318.1"/>
    </source>
</evidence>
<dbReference type="EMBL" id="BJHV01000003">
    <property type="protein sequence ID" value="GDY49318.1"/>
    <property type="molecule type" value="Genomic_DNA"/>
</dbReference>
<sequence>MTSSSLMANSIDPTHGLYVPVGAAGSGKSTLSRAWPADAVLSLDAFREMVAGNAGDQSATPDAVAALELILECRLARQLGCYVDATNAKAADRAKLVAAARRHSVPVIAIRMETSLAECQRRNARRPDDSHVPKEIVDSQYGLAASFDHAAEGFDRIISSRVIAALPACRSAPDSPGATAAEGLTIDSGDRYRL</sequence>
<dbReference type="Gene3D" id="3.40.50.300">
    <property type="entry name" value="P-loop containing nucleotide triphosphate hydrolases"/>
    <property type="match status" value="1"/>
</dbReference>
<evidence type="ECO:0008006" key="3">
    <source>
        <dbReference type="Google" id="ProtNLM"/>
    </source>
</evidence>
<dbReference type="RefSeq" id="WP_137970645.1">
    <property type="nucleotide sequence ID" value="NZ_BJHV01000003.1"/>
</dbReference>
<dbReference type="Proteomes" id="UP000299290">
    <property type="component" value="Unassembled WGS sequence"/>
</dbReference>
<keyword evidence="2" id="KW-1185">Reference proteome</keyword>
<dbReference type="Pfam" id="PF13671">
    <property type="entry name" value="AAA_33"/>
    <property type="match status" value="1"/>
</dbReference>
<comment type="caution">
    <text evidence="1">The sequence shown here is derived from an EMBL/GenBank/DDBJ whole genome shotgun (WGS) entry which is preliminary data.</text>
</comment>
<protein>
    <recommendedName>
        <fullName evidence="3">ATP-binding protein</fullName>
    </recommendedName>
</protein>
<accession>A0A4D4KS91</accession>
<proteinExistence type="predicted"/>
<evidence type="ECO:0000313" key="2">
    <source>
        <dbReference type="Proteomes" id="UP000299290"/>
    </source>
</evidence>
<name>A0A4D4KS91_9ACTN</name>
<gene>
    <name evidence="1" type="ORF">SANT12839_102000</name>
</gene>